<evidence type="ECO:0000313" key="9">
    <source>
        <dbReference type="Proteomes" id="UP000727407"/>
    </source>
</evidence>
<keyword evidence="6" id="KW-0813">Transport</keyword>
<dbReference type="Proteomes" id="UP000727407">
    <property type="component" value="Unassembled WGS sequence"/>
</dbReference>
<feature type="transmembrane region" description="Helical" evidence="7">
    <location>
        <begin position="6"/>
        <end position="23"/>
    </location>
</feature>
<evidence type="ECO:0000256" key="5">
    <source>
        <dbReference type="ARBA" id="ARBA00023136"/>
    </source>
</evidence>
<comment type="similarity">
    <text evidence="2">Belongs to the SLC13A/DASS transporter (TC 2.A.47) family. NADC subfamily.</text>
</comment>
<dbReference type="AlphaFoldDB" id="A0A8J4X6X1"/>
<dbReference type="PANTHER" id="PTHR10283:SF82">
    <property type="entry name" value="SOLUTE CARRIER FAMILY 13 MEMBER 2"/>
    <property type="match status" value="1"/>
</dbReference>
<feature type="transmembrane region" description="Helical" evidence="7">
    <location>
        <begin position="115"/>
        <end position="137"/>
    </location>
</feature>
<evidence type="ECO:0000256" key="6">
    <source>
        <dbReference type="ARBA" id="ARBA00023201"/>
    </source>
</evidence>
<dbReference type="InterPro" id="IPR001898">
    <property type="entry name" value="SLC13A/DASS"/>
</dbReference>
<name>A0A8J4X6X1_CLAMG</name>
<feature type="transmembrane region" description="Helical" evidence="7">
    <location>
        <begin position="32"/>
        <end position="48"/>
    </location>
</feature>
<evidence type="ECO:0000256" key="1">
    <source>
        <dbReference type="ARBA" id="ARBA00004141"/>
    </source>
</evidence>
<dbReference type="Pfam" id="PF00939">
    <property type="entry name" value="Na_sulph_symp"/>
    <property type="match status" value="1"/>
</dbReference>
<organism evidence="8 9">
    <name type="scientific">Clarias magur</name>
    <name type="common">Asian catfish</name>
    <name type="synonym">Macropteronotus magur</name>
    <dbReference type="NCBI Taxonomy" id="1594786"/>
    <lineage>
        <taxon>Eukaryota</taxon>
        <taxon>Metazoa</taxon>
        <taxon>Chordata</taxon>
        <taxon>Craniata</taxon>
        <taxon>Vertebrata</taxon>
        <taxon>Euteleostomi</taxon>
        <taxon>Actinopterygii</taxon>
        <taxon>Neopterygii</taxon>
        <taxon>Teleostei</taxon>
        <taxon>Ostariophysi</taxon>
        <taxon>Siluriformes</taxon>
        <taxon>Clariidae</taxon>
        <taxon>Clarias</taxon>
    </lineage>
</organism>
<dbReference type="PANTHER" id="PTHR10283">
    <property type="entry name" value="SOLUTE CARRIER FAMILY 13 MEMBER"/>
    <property type="match status" value="1"/>
</dbReference>
<dbReference type="GO" id="GO:0015556">
    <property type="term" value="F:C4-dicarboxylate transmembrane transporter activity"/>
    <property type="evidence" value="ECO:0007669"/>
    <property type="project" value="UniProtKB-ARBA"/>
</dbReference>
<dbReference type="GO" id="GO:0005310">
    <property type="term" value="F:dicarboxylic acid transmembrane transporter activity"/>
    <property type="evidence" value="ECO:0007669"/>
    <property type="project" value="UniProtKB-ARBA"/>
</dbReference>
<feature type="transmembrane region" description="Helical" evidence="7">
    <location>
        <begin position="60"/>
        <end position="86"/>
    </location>
</feature>
<keyword evidence="4 7" id="KW-1133">Transmembrane helix</keyword>
<sequence>VCLQYFSDGIMLGVGGVMVAIAVEQWNLHKRLALAILLVVGVKPALIFPKNGDVINYASWFGFAFPNMLLMLFLSWVLLHFMYLGFNVKSTFGCGMARGSQQAVYQVMRQEFRKLGSLSFAESSVLVLFILLVLLWFTRDPGFIPGWATLLFTQEK</sequence>
<protein>
    <submittedName>
        <fullName evidence="8">Solute carrier family 13 member 2-like</fullName>
    </submittedName>
</protein>
<evidence type="ECO:0000256" key="4">
    <source>
        <dbReference type="ARBA" id="ARBA00022989"/>
    </source>
</evidence>
<keyword evidence="3 7" id="KW-0812">Transmembrane</keyword>
<keyword evidence="6" id="KW-0739">Sodium transport</keyword>
<keyword evidence="9" id="KW-1185">Reference proteome</keyword>
<feature type="non-terminal residue" evidence="8">
    <location>
        <position position="1"/>
    </location>
</feature>
<keyword evidence="6" id="KW-0406">Ion transport</keyword>
<gene>
    <name evidence="8" type="ORF">DAT39_003611</name>
</gene>
<dbReference type="GO" id="GO:0015370">
    <property type="term" value="F:solute:sodium symporter activity"/>
    <property type="evidence" value="ECO:0007669"/>
    <property type="project" value="UniProtKB-ARBA"/>
</dbReference>
<keyword evidence="5 7" id="KW-0472">Membrane</keyword>
<feature type="non-terminal residue" evidence="8">
    <location>
        <position position="156"/>
    </location>
</feature>
<evidence type="ECO:0000256" key="3">
    <source>
        <dbReference type="ARBA" id="ARBA00022692"/>
    </source>
</evidence>
<evidence type="ECO:0000256" key="2">
    <source>
        <dbReference type="ARBA" id="ARBA00006772"/>
    </source>
</evidence>
<evidence type="ECO:0000256" key="7">
    <source>
        <dbReference type="SAM" id="Phobius"/>
    </source>
</evidence>
<comment type="caution">
    <text evidence="8">The sequence shown here is derived from an EMBL/GenBank/DDBJ whole genome shotgun (WGS) entry which is preliminary data.</text>
</comment>
<reference evidence="8" key="1">
    <citation type="submission" date="2020-07" db="EMBL/GenBank/DDBJ databases">
        <title>Clarias magur genome sequencing, assembly and annotation.</title>
        <authorList>
            <person name="Kushwaha B."/>
            <person name="Kumar R."/>
            <person name="Das P."/>
            <person name="Joshi C.G."/>
            <person name="Kumar D."/>
            <person name="Nagpure N.S."/>
            <person name="Pandey M."/>
            <person name="Agarwal S."/>
            <person name="Srivastava S."/>
            <person name="Singh M."/>
            <person name="Sahoo L."/>
            <person name="Jayasankar P."/>
            <person name="Meher P.K."/>
            <person name="Koringa P.G."/>
            <person name="Iquebal M.A."/>
            <person name="Das S.P."/>
            <person name="Bit A."/>
            <person name="Patnaik S."/>
            <person name="Patel N."/>
            <person name="Shah T.M."/>
            <person name="Hinsu A."/>
            <person name="Jena J.K."/>
        </authorList>
    </citation>
    <scope>NUCLEOTIDE SEQUENCE</scope>
    <source>
        <strain evidence="8">CIFAMagur01</strain>
        <tissue evidence="8">Testis</tissue>
    </source>
</reference>
<dbReference type="EMBL" id="QNUK01000030">
    <property type="protein sequence ID" value="KAF5906632.1"/>
    <property type="molecule type" value="Genomic_DNA"/>
</dbReference>
<dbReference type="GO" id="GO:0005886">
    <property type="term" value="C:plasma membrane"/>
    <property type="evidence" value="ECO:0007669"/>
    <property type="project" value="TreeGrafter"/>
</dbReference>
<keyword evidence="6" id="KW-0915">Sodium</keyword>
<evidence type="ECO:0000313" key="8">
    <source>
        <dbReference type="EMBL" id="KAF5906632.1"/>
    </source>
</evidence>
<comment type="subcellular location">
    <subcellularLocation>
        <location evidence="1">Membrane</location>
        <topology evidence="1">Multi-pass membrane protein</topology>
    </subcellularLocation>
</comment>
<proteinExistence type="inferred from homology"/>
<accession>A0A8J4X6X1</accession>
<dbReference type="OrthoDB" id="6493944at2759"/>